<dbReference type="InterPro" id="IPR023210">
    <property type="entry name" value="NADP_OxRdtase_dom"/>
</dbReference>
<dbReference type="PANTHER" id="PTHR43150">
    <property type="entry name" value="HYPERKINETIC, ISOFORM M"/>
    <property type="match status" value="1"/>
</dbReference>
<evidence type="ECO:0000259" key="4">
    <source>
        <dbReference type="Pfam" id="PF00248"/>
    </source>
</evidence>
<dbReference type="GO" id="GO:0051596">
    <property type="term" value="P:methylglyoxal catabolic process"/>
    <property type="evidence" value="ECO:0007669"/>
    <property type="project" value="TreeGrafter"/>
</dbReference>
<dbReference type="Proteomes" id="UP000757103">
    <property type="component" value="Unassembled WGS sequence"/>
</dbReference>
<protein>
    <submittedName>
        <fullName evidence="5">Aldo/keto reductase</fullName>
    </submittedName>
</protein>
<dbReference type="PANTHER" id="PTHR43150:SF4">
    <property type="entry name" value="L-GLYCERALDEHYDE 3-PHOSPHATE REDUCTASE"/>
    <property type="match status" value="1"/>
</dbReference>
<dbReference type="EMBL" id="DYUD01000016">
    <property type="protein sequence ID" value="HJG88834.1"/>
    <property type="molecule type" value="Genomic_DNA"/>
</dbReference>
<dbReference type="InterPro" id="IPR005399">
    <property type="entry name" value="K_chnl_volt-dep_bsu_KCNAB-rel"/>
</dbReference>
<evidence type="ECO:0000256" key="3">
    <source>
        <dbReference type="ARBA" id="ARBA00023002"/>
    </source>
</evidence>
<accession>A0A921MRP6</accession>
<comment type="similarity">
    <text evidence="1">Belongs to the shaker potassium channel beta subunit family.</text>
</comment>
<keyword evidence="3" id="KW-0560">Oxidoreductase</keyword>
<evidence type="ECO:0000313" key="5">
    <source>
        <dbReference type="EMBL" id="HJG88834.1"/>
    </source>
</evidence>
<comment type="caution">
    <text evidence="5">The sequence shown here is derived from an EMBL/GenBank/DDBJ whole genome shotgun (WGS) entry which is preliminary data.</text>
</comment>
<dbReference type="SUPFAM" id="SSF51430">
    <property type="entry name" value="NAD(P)-linked oxidoreductase"/>
    <property type="match status" value="1"/>
</dbReference>
<feature type="domain" description="NADP-dependent oxidoreductase" evidence="4">
    <location>
        <begin position="29"/>
        <end position="329"/>
    </location>
</feature>
<dbReference type="AlphaFoldDB" id="A0A921MRP6"/>
<keyword evidence="2" id="KW-0521">NADP</keyword>
<dbReference type="GO" id="GO:0016491">
    <property type="term" value="F:oxidoreductase activity"/>
    <property type="evidence" value="ECO:0007669"/>
    <property type="project" value="UniProtKB-KW"/>
</dbReference>
<reference evidence="5" key="2">
    <citation type="submission" date="2021-09" db="EMBL/GenBank/DDBJ databases">
        <authorList>
            <person name="Gilroy R."/>
        </authorList>
    </citation>
    <scope>NUCLEOTIDE SEQUENCE</scope>
    <source>
        <strain evidence="5">CHK121-7720</strain>
    </source>
</reference>
<sequence length="330" mass="37187">MDYQPQPDRYSNGMVYRRCGNSGIELPVISLGLWHNFGHIDSYATSLEMVRYAFDHGICHFDLANNYGPPPGSAEENFGRMMRQCFAAHRDEMFITTKAGHEMWAGPYGGNSSRKNLMASIDQSLHRMRLDYVDLFYSHRYDGITPIDETMQALVDIVHQGKALYIGLSKYPIDKLLYALSYLHEAGVPCLAYQDRYHMFDRHVEEKHLQLCASKGIGVVAFSPLAQGILSDKYLHGIPADSRAARPEGHLKTTDVTPEKIARVARLKSLADQRGQSISQLALAWVLRHNEVSSVIVGARTLDQLKDNLHTVKNLTLTPAETELIEEILK</sequence>
<dbReference type="InterPro" id="IPR036812">
    <property type="entry name" value="NAD(P)_OxRdtase_dom_sf"/>
</dbReference>
<organism evidence="5 6">
    <name type="scientific">Barnesiella viscericola</name>
    <dbReference type="NCBI Taxonomy" id="397865"/>
    <lineage>
        <taxon>Bacteria</taxon>
        <taxon>Pseudomonadati</taxon>
        <taxon>Bacteroidota</taxon>
        <taxon>Bacteroidia</taxon>
        <taxon>Bacteroidales</taxon>
        <taxon>Barnesiellaceae</taxon>
        <taxon>Barnesiella</taxon>
    </lineage>
</organism>
<reference evidence="5" key="1">
    <citation type="journal article" date="2021" name="PeerJ">
        <title>Extensive microbial diversity within the chicken gut microbiome revealed by metagenomics and culture.</title>
        <authorList>
            <person name="Gilroy R."/>
            <person name="Ravi A."/>
            <person name="Getino M."/>
            <person name="Pursley I."/>
            <person name="Horton D.L."/>
            <person name="Alikhan N.F."/>
            <person name="Baker D."/>
            <person name="Gharbi K."/>
            <person name="Hall N."/>
            <person name="Watson M."/>
            <person name="Adriaenssens E.M."/>
            <person name="Foster-Nyarko E."/>
            <person name="Jarju S."/>
            <person name="Secka A."/>
            <person name="Antonio M."/>
            <person name="Oren A."/>
            <person name="Chaudhuri R.R."/>
            <person name="La Ragione R."/>
            <person name="Hildebrand F."/>
            <person name="Pallen M.J."/>
        </authorList>
    </citation>
    <scope>NUCLEOTIDE SEQUENCE</scope>
    <source>
        <strain evidence="5">CHK121-7720</strain>
    </source>
</reference>
<dbReference type="CDD" id="cd19089">
    <property type="entry name" value="AKR_AKR14A1_2"/>
    <property type="match status" value="1"/>
</dbReference>
<proteinExistence type="inferred from homology"/>
<evidence type="ECO:0000256" key="2">
    <source>
        <dbReference type="ARBA" id="ARBA00022857"/>
    </source>
</evidence>
<dbReference type="Gene3D" id="3.20.20.100">
    <property type="entry name" value="NADP-dependent oxidoreductase domain"/>
    <property type="match status" value="1"/>
</dbReference>
<dbReference type="RefSeq" id="WP_273305867.1">
    <property type="nucleotide sequence ID" value="NZ_DYUD01000016.1"/>
</dbReference>
<evidence type="ECO:0000313" key="6">
    <source>
        <dbReference type="Proteomes" id="UP000757103"/>
    </source>
</evidence>
<gene>
    <name evidence="5" type="ORF">K8U91_05080</name>
</gene>
<dbReference type="Pfam" id="PF00248">
    <property type="entry name" value="Aldo_ket_red"/>
    <property type="match status" value="1"/>
</dbReference>
<name>A0A921MRP6_9BACT</name>
<evidence type="ECO:0000256" key="1">
    <source>
        <dbReference type="ARBA" id="ARBA00006515"/>
    </source>
</evidence>